<reference evidence="1" key="1">
    <citation type="submission" date="2024-08" db="EMBL/GenBank/DDBJ databases">
        <authorList>
            <person name="Yu S.T."/>
        </authorList>
    </citation>
    <scope>NUCLEOTIDE SEQUENCE</scope>
    <source>
        <strain evidence="1">R33</strain>
    </source>
</reference>
<protein>
    <submittedName>
        <fullName evidence="1">Uncharacterized protein</fullName>
    </submittedName>
</protein>
<sequence>MVGLDGVELQQPLLRGPRIVERDVFAGFPRAGKADFGARGSRVEIGELSGVLRPHRLAEDLPG</sequence>
<proteinExistence type="predicted"/>
<dbReference type="AlphaFoldDB" id="A0AB39XW94"/>
<organism evidence="1">
    <name type="scientific">Streptomyces sp. R33</name>
    <dbReference type="NCBI Taxonomy" id="3238629"/>
    <lineage>
        <taxon>Bacteria</taxon>
        <taxon>Bacillati</taxon>
        <taxon>Actinomycetota</taxon>
        <taxon>Actinomycetes</taxon>
        <taxon>Kitasatosporales</taxon>
        <taxon>Streptomycetaceae</taxon>
        <taxon>Streptomyces</taxon>
    </lineage>
</organism>
<accession>A0AB39XW94</accession>
<gene>
    <name evidence="1" type="ORF">AB5J51_01930</name>
</gene>
<dbReference type="EMBL" id="CP165727">
    <property type="protein sequence ID" value="XDV61786.1"/>
    <property type="molecule type" value="Genomic_DNA"/>
</dbReference>
<name>A0AB39XW94_9ACTN</name>
<evidence type="ECO:0000313" key="1">
    <source>
        <dbReference type="EMBL" id="XDV61786.1"/>
    </source>
</evidence>
<dbReference type="RefSeq" id="WP_369776520.1">
    <property type="nucleotide sequence ID" value="NZ_CP165727.1"/>
</dbReference>